<dbReference type="GO" id="GO:0046872">
    <property type="term" value="F:metal ion binding"/>
    <property type="evidence" value="ECO:0007669"/>
    <property type="project" value="UniProtKB-KW"/>
</dbReference>
<gene>
    <name evidence="2" type="ORF">BLX24_11230</name>
</gene>
<feature type="binding site" evidence="1">
    <location>
        <position position="61"/>
    </location>
    <ligand>
        <name>Mg(2+)</name>
        <dbReference type="ChEBI" id="CHEBI:18420"/>
        <label>1</label>
        <note>catalytic</note>
    </ligand>
</feature>
<organism evidence="2 3">
    <name type="scientific">Arsenicibacter rosenii</name>
    <dbReference type="NCBI Taxonomy" id="1750698"/>
    <lineage>
        <taxon>Bacteria</taxon>
        <taxon>Pseudomonadati</taxon>
        <taxon>Bacteroidota</taxon>
        <taxon>Cytophagia</taxon>
        <taxon>Cytophagales</taxon>
        <taxon>Spirosomataceae</taxon>
        <taxon>Arsenicibacter</taxon>
    </lineage>
</organism>
<evidence type="ECO:0000313" key="3">
    <source>
        <dbReference type="Proteomes" id="UP000181790"/>
    </source>
</evidence>
<dbReference type="PRINTS" id="PR00377">
    <property type="entry name" value="IMPHPHTASES"/>
</dbReference>
<dbReference type="InterPro" id="IPR000760">
    <property type="entry name" value="Inositol_monophosphatase-like"/>
</dbReference>
<dbReference type="Pfam" id="PF00459">
    <property type="entry name" value="Inositol_P"/>
    <property type="match status" value="1"/>
</dbReference>
<dbReference type="GO" id="GO:0007165">
    <property type="term" value="P:signal transduction"/>
    <property type="evidence" value="ECO:0007669"/>
    <property type="project" value="TreeGrafter"/>
</dbReference>
<dbReference type="OrthoDB" id="9772456at2"/>
<dbReference type="Gene3D" id="3.30.540.10">
    <property type="entry name" value="Fructose-1,6-Bisphosphatase, subunit A, domain 1"/>
    <property type="match status" value="1"/>
</dbReference>
<feature type="binding site" evidence="1">
    <location>
        <position position="82"/>
    </location>
    <ligand>
        <name>Mg(2+)</name>
        <dbReference type="ChEBI" id="CHEBI:18420"/>
        <label>1</label>
        <note>catalytic</note>
    </ligand>
</feature>
<dbReference type="Proteomes" id="UP000181790">
    <property type="component" value="Unassembled WGS sequence"/>
</dbReference>
<keyword evidence="1" id="KW-0479">Metal-binding</keyword>
<comment type="cofactor">
    <cofactor evidence="1">
        <name>Mg(2+)</name>
        <dbReference type="ChEBI" id="CHEBI:18420"/>
    </cofactor>
</comment>
<feature type="binding site" evidence="1">
    <location>
        <position position="186"/>
    </location>
    <ligand>
        <name>Mg(2+)</name>
        <dbReference type="ChEBI" id="CHEBI:18420"/>
        <label>1</label>
        <note>catalytic</note>
    </ligand>
</feature>
<dbReference type="SUPFAM" id="SSF56655">
    <property type="entry name" value="Carbohydrate phosphatase"/>
    <property type="match status" value="1"/>
</dbReference>
<comment type="caution">
    <text evidence="2">The sequence shown here is derived from an EMBL/GenBank/DDBJ whole genome shotgun (WGS) entry which is preliminary data.</text>
</comment>
<name>A0A1S2VJ59_9BACT</name>
<dbReference type="GO" id="GO:0008934">
    <property type="term" value="F:inositol monophosphate 1-phosphatase activity"/>
    <property type="evidence" value="ECO:0007669"/>
    <property type="project" value="TreeGrafter"/>
</dbReference>
<proteinExistence type="predicted"/>
<protein>
    <submittedName>
        <fullName evidence="2">Inositol monophosphatase</fullName>
    </submittedName>
</protein>
<evidence type="ECO:0000313" key="2">
    <source>
        <dbReference type="EMBL" id="OIN58801.1"/>
    </source>
</evidence>
<dbReference type="RefSeq" id="WP_071503253.1">
    <property type="nucleotide sequence ID" value="NZ_MORL01000005.1"/>
</dbReference>
<dbReference type="EMBL" id="MORL01000005">
    <property type="protein sequence ID" value="OIN58801.1"/>
    <property type="molecule type" value="Genomic_DNA"/>
</dbReference>
<evidence type="ECO:0000256" key="1">
    <source>
        <dbReference type="PIRSR" id="PIRSR600760-2"/>
    </source>
</evidence>
<keyword evidence="1" id="KW-0460">Magnesium</keyword>
<feature type="binding site" evidence="1">
    <location>
        <position position="80"/>
    </location>
    <ligand>
        <name>Mg(2+)</name>
        <dbReference type="ChEBI" id="CHEBI:18420"/>
        <label>1</label>
        <note>catalytic</note>
    </ligand>
</feature>
<reference evidence="2 3" key="1">
    <citation type="submission" date="2016-10" db="EMBL/GenBank/DDBJ databases">
        <title>Arsenicibacter rosenii gen. nov., sp. nov., an efficient arsenic-methylating bacterium isolated from an arsenic-contaminated paddy soil.</title>
        <authorList>
            <person name="Huang K."/>
        </authorList>
    </citation>
    <scope>NUCLEOTIDE SEQUENCE [LARGE SCALE GENOMIC DNA]</scope>
    <source>
        <strain evidence="2 3">SM-1</strain>
    </source>
</reference>
<dbReference type="AlphaFoldDB" id="A0A1S2VJ59"/>
<sequence length="226" mass="25962">MEVCFKIKELLKENLSKILEYRKNPVKKTDGSYVSEGDLYTEMLIKNLLADEYPDFKLVSEETPEINIENIKQKEVLILDPIDGTENYISGLKEWGVAVCHYKDGKHQESMLALPELNCYLSTGDKIKKYDSRICGISSSLTKSDLLNLEEGYEYRIIGCCVYNMYNVITGSFYSFQNNKGAYIWDIIPGLNIAVENGLNVTVENEQYNGELLEPNKKYRFKISQK</sequence>
<dbReference type="GO" id="GO:0006020">
    <property type="term" value="P:inositol metabolic process"/>
    <property type="evidence" value="ECO:0007669"/>
    <property type="project" value="TreeGrafter"/>
</dbReference>
<accession>A0A1S2VJ59</accession>
<keyword evidence="3" id="KW-1185">Reference proteome</keyword>
<dbReference type="PANTHER" id="PTHR20854">
    <property type="entry name" value="INOSITOL MONOPHOSPHATASE"/>
    <property type="match status" value="1"/>
</dbReference>
<dbReference type="PANTHER" id="PTHR20854:SF4">
    <property type="entry name" value="INOSITOL-1-MONOPHOSPHATASE-RELATED"/>
    <property type="match status" value="1"/>
</dbReference>
<feature type="binding site" evidence="1">
    <location>
        <position position="83"/>
    </location>
    <ligand>
        <name>Mg(2+)</name>
        <dbReference type="ChEBI" id="CHEBI:18420"/>
        <label>1</label>
        <note>catalytic</note>
    </ligand>
</feature>